<organism evidence="9 10">
    <name type="scientific">Acidianus brierleyi</name>
    <dbReference type="NCBI Taxonomy" id="41673"/>
    <lineage>
        <taxon>Archaea</taxon>
        <taxon>Thermoproteota</taxon>
        <taxon>Thermoprotei</taxon>
        <taxon>Sulfolobales</taxon>
        <taxon>Sulfolobaceae</taxon>
        <taxon>Acidianus</taxon>
    </lineage>
</organism>
<keyword evidence="3" id="KW-0313">Glucose metabolism</keyword>
<evidence type="ECO:0000256" key="1">
    <source>
        <dbReference type="ARBA" id="ARBA00009481"/>
    </source>
</evidence>
<dbReference type="PANTHER" id="PTHR47779:SF1">
    <property type="entry name" value="SYNTHASE (CCG-9), PUTATIVE (AFU_ORTHOLOGUE AFUA_3G12100)-RELATED"/>
    <property type="match status" value="1"/>
</dbReference>
<comment type="subunit">
    <text evidence="2">Homodimer.</text>
</comment>
<feature type="domain" description="Trehalose synthase N-terminal" evidence="8">
    <location>
        <begin position="31"/>
        <end position="170"/>
    </location>
</feature>
<dbReference type="InterPro" id="IPR052078">
    <property type="entry name" value="Trehalose_Metab_GTase"/>
</dbReference>
<dbReference type="RefSeq" id="WP_110269414.1">
    <property type="nucleotide sequence ID" value="NZ_CP029289.2"/>
</dbReference>
<comment type="similarity">
    <text evidence="1">Belongs to the glycosyltransferase group 1 family. Glycosyltransferase 4 subfamily.</text>
</comment>
<keyword evidence="5 9" id="KW-0808">Transferase</keyword>
<dbReference type="Pfam" id="PF21269">
    <property type="entry name" value="TreT_GT1"/>
    <property type="match status" value="1"/>
</dbReference>
<dbReference type="GO" id="GO:0016757">
    <property type="term" value="F:glycosyltransferase activity"/>
    <property type="evidence" value="ECO:0007669"/>
    <property type="project" value="UniProtKB-KW"/>
</dbReference>
<dbReference type="EMBL" id="CP029289">
    <property type="protein sequence ID" value="AWR93530.1"/>
    <property type="molecule type" value="Genomic_DNA"/>
</dbReference>
<proteinExistence type="inferred from homology"/>
<evidence type="ECO:0000313" key="9">
    <source>
        <dbReference type="EMBL" id="AWR93530.1"/>
    </source>
</evidence>
<dbReference type="PANTHER" id="PTHR47779">
    <property type="entry name" value="SYNTHASE (CCG-9), PUTATIVE (AFU_ORTHOLOGUE AFUA_3G12100)-RELATED"/>
    <property type="match status" value="1"/>
</dbReference>
<evidence type="ECO:0000259" key="7">
    <source>
        <dbReference type="Pfam" id="PF00534"/>
    </source>
</evidence>
<dbReference type="InterPro" id="IPR049438">
    <property type="entry name" value="TreT_GT1"/>
</dbReference>
<dbReference type="KEGG" id="abri:DFR85_01780"/>
<evidence type="ECO:0000256" key="5">
    <source>
        <dbReference type="ARBA" id="ARBA00022679"/>
    </source>
</evidence>
<reference evidence="9 10" key="1">
    <citation type="submission" date="2018-05" db="EMBL/GenBank/DDBJ databases">
        <title>Complete Genome Sequences of Extremely Thermoacidophilic, Metal-Mobilizing Type-Strain Members of the Archaeal Family Sulfolobaceae: Acidianus brierleyi DSM-1651T, Acidianus sulfidivorans DSM-18786T, Metallosphaera hakonensis DSM-7519T, and Metallosphaera prunae DSM-10039T.</title>
        <authorList>
            <person name="Counts J.A."/>
            <person name="Kelly R.M."/>
        </authorList>
    </citation>
    <scope>NUCLEOTIDE SEQUENCE [LARGE SCALE GENOMIC DNA]</scope>
    <source>
        <strain evidence="9 10">DSM 1651</strain>
    </source>
</reference>
<evidence type="ECO:0000256" key="6">
    <source>
        <dbReference type="ARBA" id="ARBA00023277"/>
    </source>
</evidence>
<evidence type="ECO:0000313" key="10">
    <source>
        <dbReference type="Proteomes" id="UP000248044"/>
    </source>
</evidence>
<dbReference type="AlphaFoldDB" id="A0A2U9IC10"/>
<gene>
    <name evidence="9" type="ORF">DFR85_01780</name>
</gene>
<feature type="domain" description="Glycosyl transferase family 1" evidence="7">
    <location>
        <begin position="206"/>
        <end position="372"/>
    </location>
</feature>
<dbReference type="SUPFAM" id="SSF53756">
    <property type="entry name" value="UDP-Glycosyltransferase/glycogen phosphorylase"/>
    <property type="match status" value="1"/>
</dbReference>
<accession>A0A2U9IC10</accession>
<dbReference type="Proteomes" id="UP000248044">
    <property type="component" value="Chromosome"/>
</dbReference>
<dbReference type="OrthoDB" id="132546at2157"/>
<evidence type="ECO:0000256" key="4">
    <source>
        <dbReference type="ARBA" id="ARBA00022676"/>
    </source>
</evidence>
<dbReference type="InterPro" id="IPR001296">
    <property type="entry name" value="Glyco_trans_1"/>
</dbReference>
<name>A0A2U9IC10_9CREN</name>
<dbReference type="GO" id="GO:0006006">
    <property type="term" value="P:glucose metabolic process"/>
    <property type="evidence" value="ECO:0007669"/>
    <property type="project" value="UniProtKB-KW"/>
</dbReference>
<evidence type="ECO:0000256" key="2">
    <source>
        <dbReference type="ARBA" id="ARBA00011738"/>
    </source>
</evidence>
<dbReference type="Pfam" id="PF00534">
    <property type="entry name" value="Glycos_transf_1"/>
    <property type="match status" value="1"/>
</dbReference>
<evidence type="ECO:0000256" key="3">
    <source>
        <dbReference type="ARBA" id="ARBA00022526"/>
    </source>
</evidence>
<keyword evidence="4" id="KW-0328">Glycosyltransferase</keyword>
<dbReference type="GeneID" id="36830846"/>
<sequence length="411" mass="46673">MIEKYSEIVGEDEIDALFKIAAKLKDFSILHVNSTRAGGGVAEILNRMVPLMRELGLNVDWKVIRGDNDFFKVTKSFHNALQTGQGNLPEGAFETYNKWQEINSAEVPLDYDIIMIHDPQPLGLIDYKKKGKWIWRCHIDISNPYMPVWEFLNKRLSKFNSMIISTPVFARNDVDIPQFIIPPSIDPLSIKNKKIPDSTVRRILYKYELDLDKPLLVQISRFDYAKDPIGAIRAFKMAKKHIDLQMAYVGSPATDDPEGEEVYKKTAAEASGEKDIRLLMLPPYSDLEINAFQTGATIVLQKSIKEGFGLTVSEAMWKKKLVIGGRTGGIPLQIIHNITGYLVDNVEGAAHYIIHSIRNPDIAKRLGENAKEHVRNNFVITRHMREYLMVMAYVTGKNSPEDFQNLPQNKA</sequence>
<dbReference type="Gene3D" id="3.40.50.2000">
    <property type="entry name" value="Glycogen Phosphorylase B"/>
    <property type="match status" value="2"/>
</dbReference>
<protein>
    <submittedName>
        <fullName evidence="9">Glycosyl transferase family 1</fullName>
    </submittedName>
</protein>
<evidence type="ECO:0000259" key="8">
    <source>
        <dbReference type="Pfam" id="PF21269"/>
    </source>
</evidence>
<keyword evidence="6" id="KW-0119">Carbohydrate metabolism</keyword>
<keyword evidence="10" id="KW-1185">Reference proteome</keyword>